<evidence type="ECO:0000256" key="2">
    <source>
        <dbReference type="HAMAP-Rule" id="MF_00048"/>
    </source>
</evidence>
<dbReference type="EMBL" id="SSOC01000008">
    <property type="protein sequence ID" value="THF61909.1"/>
    <property type="molecule type" value="Genomic_DNA"/>
</dbReference>
<dbReference type="Pfam" id="PF02021">
    <property type="entry name" value="UPF0102"/>
    <property type="match status" value="1"/>
</dbReference>
<dbReference type="InterPro" id="IPR011335">
    <property type="entry name" value="Restrct_endonuc-II-like"/>
</dbReference>
<dbReference type="NCBIfam" id="NF009150">
    <property type="entry name" value="PRK12497.1-3"/>
    <property type="match status" value="1"/>
</dbReference>
<gene>
    <name evidence="3" type="ORF">E6C76_19835</name>
</gene>
<organism evidence="3 4">
    <name type="scientific">Pseudothauera nasutitermitis</name>
    <dbReference type="NCBI Taxonomy" id="2565930"/>
    <lineage>
        <taxon>Bacteria</taxon>
        <taxon>Pseudomonadati</taxon>
        <taxon>Pseudomonadota</taxon>
        <taxon>Betaproteobacteria</taxon>
        <taxon>Rhodocyclales</taxon>
        <taxon>Zoogloeaceae</taxon>
        <taxon>Pseudothauera</taxon>
    </lineage>
</organism>
<dbReference type="Gene3D" id="3.40.1350.10">
    <property type="match status" value="1"/>
</dbReference>
<proteinExistence type="inferred from homology"/>
<accession>A0A4S4ARD4</accession>
<dbReference type="SUPFAM" id="SSF52980">
    <property type="entry name" value="Restriction endonuclease-like"/>
    <property type="match status" value="1"/>
</dbReference>
<reference evidence="3 4" key="1">
    <citation type="submission" date="2019-04" db="EMBL/GenBank/DDBJ databases">
        <title>Azoarcus nasutitermitis sp. nov. isolated from termite nest.</title>
        <authorList>
            <person name="Lin S.-Y."/>
            <person name="Hameed A."/>
            <person name="Hsu Y.-H."/>
            <person name="Young C.-C."/>
        </authorList>
    </citation>
    <scope>NUCLEOTIDE SEQUENCE [LARGE SCALE GENOMIC DNA]</scope>
    <source>
        <strain evidence="3 4">CC-YHH838</strain>
    </source>
</reference>
<evidence type="ECO:0000256" key="1">
    <source>
        <dbReference type="ARBA" id="ARBA00006738"/>
    </source>
</evidence>
<dbReference type="PANTHER" id="PTHR34039">
    <property type="entry name" value="UPF0102 PROTEIN YRAN"/>
    <property type="match status" value="1"/>
</dbReference>
<protein>
    <recommendedName>
        <fullName evidence="2">UPF0102 protein E6C76_19835</fullName>
    </recommendedName>
</protein>
<dbReference type="GO" id="GO:0003676">
    <property type="term" value="F:nucleic acid binding"/>
    <property type="evidence" value="ECO:0007669"/>
    <property type="project" value="InterPro"/>
</dbReference>
<sequence length="137" mass="15318">MNRFLNRGQRPIVGAPKADAQARGRAAEELAARHLARQGVRILARNVHCRGGEIDLIGLHDGTLVFFEVRLRADERFGGAADSLTARKRRRVVLAARWWLAGAGRAHAERPCRFDAILLRALDETTLRWIRGAFDAD</sequence>
<dbReference type="NCBIfam" id="TIGR00252">
    <property type="entry name" value="YraN family protein"/>
    <property type="match status" value="1"/>
</dbReference>
<dbReference type="HAMAP" id="MF_00048">
    <property type="entry name" value="UPF0102"/>
    <property type="match status" value="1"/>
</dbReference>
<evidence type="ECO:0000313" key="4">
    <source>
        <dbReference type="Proteomes" id="UP000308430"/>
    </source>
</evidence>
<comment type="caution">
    <text evidence="3">The sequence shown here is derived from an EMBL/GenBank/DDBJ whole genome shotgun (WGS) entry which is preliminary data.</text>
</comment>
<comment type="similarity">
    <text evidence="1 2">Belongs to the UPF0102 family.</text>
</comment>
<name>A0A4S4ARD4_9RHOO</name>
<dbReference type="Proteomes" id="UP000308430">
    <property type="component" value="Unassembled WGS sequence"/>
</dbReference>
<dbReference type="InterPro" id="IPR003509">
    <property type="entry name" value="UPF0102_YraN-like"/>
</dbReference>
<dbReference type="OrthoDB" id="9794876at2"/>
<dbReference type="RefSeq" id="WP_136349994.1">
    <property type="nucleotide sequence ID" value="NZ_SSOC01000008.1"/>
</dbReference>
<evidence type="ECO:0000313" key="3">
    <source>
        <dbReference type="EMBL" id="THF61909.1"/>
    </source>
</evidence>
<keyword evidence="4" id="KW-1185">Reference proteome</keyword>
<dbReference type="InterPro" id="IPR011856">
    <property type="entry name" value="tRNA_endonuc-like_dom_sf"/>
</dbReference>
<dbReference type="PANTHER" id="PTHR34039:SF1">
    <property type="entry name" value="UPF0102 PROTEIN YRAN"/>
    <property type="match status" value="1"/>
</dbReference>
<dbReference type="AlphaFoldDB" id="A0A4S4ARD4"/>